<dbReference type="InterPro" id="IPR000119">
    <property type="entry name" value="Hist_DNA-bd"/>
</dbReference>
<dbReference type="AlphaFoldDB" id="A0A1G1Y4E3"/>
<dbReference type="GO" id="GO:0030261">
    <property type="term" value="P:chromosome condensation"/>
    <property type="evidence" value="ECO:0007669"/>
    <property type="project" value="UniProtKB-KW"/>
</dbReference>
<evidence type="ECO:0000256" key="2">
    <source>
        <dbReference type="ARBA" id="ARBA00023125"/>
    </source>
</evidence>
<dbReference type="PANTHER" id="PTHR33175:SF3">
    <property type="entry name" value="DNA-BINDING PROTEIN HU-BETA"/>
    <property type="match status" value="1"/>
</dbReference>
<dbReference type="PROSITE" id="PS00045">
    <property type="entry name" value="HISTONE_LIKE"/>
    <property type="match status" value="1"/>
</dbReference>
<organism evidence="4 5">
    <name type="scientific">Candidatus Buchananbacteria bacterium RIFCSPHIGHO2_01_FULL_47_11b</name>
    <dbReference type="NCBI Taxonomy" id="1797537"/>
    <lineage>
        <taxon>Bacteria</taxon>
        <taxon>Candidatus Buchananiibacteriota</taxon>
    </lineage>
</organism>
<dbReference type="CDD" id="cd13831">
    <property type="entry name" value="HU"/>
    <property type="match status" value="1"/>
</dbReference>
<dbReference type="EMBL" id="MHIG01000029">
    <property type="protein sequence ID" value="OGY46640.1"/>
    <property type="molecule type" value="Genomic_DNA"/>
</dbReference>
<dbReference type="PANTHER" id="PTHR33175">
    <property type="entry name" value="DNA-BINDING PROTEIN HU"/>
    <property type="match status" value="1"/>
</dbReference>
<dbReference type="GO" id="GO:0005829">
    <property type="term" value="C:cytosol"/>
    <property type="evidence" value="ECO:0007669"/>
    <property type="project" value="TreeGrafter"/>
</dbReference>
<evidence type="ECO:0000256" key="3">
    <source>
        <dbReference type="RuleBase" id="RU003939"/>
    </source>
</evidence>
<reference evidence="4 5" key="1">
    <citation type="journal article" date="2016" name="Nat. Commun.">
        <title>Thousands of microbial genomes shed light on interconnected biogeochemical processes in an aquifer system.</title>
        <authorList>
            <person name="Anantharaman K."/>
            <person name="Brown C.T."/>
            <person name="Hug L.A."/>
            <person name="Sharon I."/>
            <person name="Castelle C.J."/>
            <person name="Probst A.J."/>
            <person name="Thomas B.C."/>
            <person name="Singh A."/>
            <person name="Wilkins M.J."/>
            <person name="Karaoz U."/>
            <person name="Brodie E.L."/>
            <person name="Williams K.H."/>
            <person name="Hubbard S.S."/>
            <person name="Banfield J.F."/>
        </authorList>
    </citation>
    <scope>NUCLEOTIDE SEQUENCE [LARGE SCALE GENOMIC DNA]</scope>
</reference>
<dbReference type="SUPFAM" id="SSF47729">
    <property type="entry name" value="IHF-like DNA-binding proteins"/>
    <property type="match status" value="1"/>
</dbReference>
<comment type="caution">
    <text evidence="4">The sequence shown here is derived from an EMBL/GenBank/DDBJ whole genome shotgun (WGS) entry which is preliminary data.</text>
</comment>
<dbReference type="InterPro" id="IPR020816">
    <property type="entry name" value="Histone-like_DNA-bd_CS"/>
</dbReference>
<dbReference type="GO" id="GO:0003677">
    <property type="term" value="F:DNA binding"/>
    <property type="evidence" value="ECO:0007669"/>
    <property type="project" value="UniProtKB-KW"/>
</dbReference>
<accession>A0A1G1Y4E3</accession>
<dbReference type="Proteomes" id="UP000178385">
    <property type="component" value="Unassembled WGS sequence"/>
</dbReference>
<proteinExistence type="inferred from homology"/>
<evidence type="ECO:0000313" key="5">
    <source>
        <dbReference type="Proteomes" id="UP000178385"/>
    </source>
</evidence>
<evidence type="ECO:0000256" key="1">
    <source>
        <dbReference type="ARBA" id="ARBA00023067"/>
    </source>
</evidence>
<dbReference type="PRINTS" id="PR01727">
    <property type="entry name" value="DNABINDINGHU"/>
</dbReference>
<protein>
    <recommendedName>
        <fullName evidence="6">DNA-binding protein HU</fullName>
    </recommendedName>
</protein>
<dbReference type="Pfam" id="PF00216">
    <property type="entry name" value="Bac_DNA_binding"/>
    <property type="match status" value="1"/>
</dbReference>
<dbReference type="GO" id="GO:0030527">
    <property type="term" value="F:structural constituent of chromatin"/>
    <property type="evidence" value="ECO:0007669"/>
    <property type="project" value="InterPro"/>
</dbReference>
<keyword evidence="2" id="KW-0238">DNA-binding</keyword>
<keyword evidence="1" id="KW-0226">DNA condensation</keyword>
<dbReference type="InterPro" id="IPR010992">
    <property type="entry name" value="IHF-like_DNA-bd_dom_sf"/>
</dbReference>
<evidence type="ECO:0008006" key="6">
    <source>
        <dbReference type="Google" id="ProtNLM"/>
    </source>
</evidence>
<dbReference type="SMART" id="SM00411">
    <property type="entry name" value="BHL"/>
    <property type="match status" value="1"/>
</dbReference>
<name>A0A1G1Y4E3_9BACT</name>
<gene>
    <name evidence="4" type="ORF">A2840_00600</name>
</gene>
<dbReference type="Gene3D" id="4.10.520.10">
    <property type="entry name" value="IHF-like DNA-binding proteins"/>
    <property type="match status" value="1"/>
</dbReference>
<sequence length="92" mass="9955">MNKAQLIEVISTKVGISKKEAEETIDCLTDTITGRIKAGEEVTITGFGAFSARTRKGRVGVNPRNPAEKIEIPSVTVPKFKAGKNLKEALKK</sequence>
<evidence type="ECO:0000313" key="4">
    <source>
        <dbReference type="EMBL" id="OGY46640.1"/>
    </source>
</evidence>
<comment type="similarity">
    <text evidence="3">Belongs to the bacterial histone-like protein family.</text>
</comment>